<dbReference type="GO" id="GO:0006508">
    <property type="term" value="P:proteolysis"/>
    <property type="evidence" value="ECO:0000318"/>
    <property type="project" value="GO_Central"/>
</dbReference>
<feature type="domain" description="WAP" evidence="5">
    <location>
        <begin position="208"/>
        <end position="254"/>
    </location>
</feature>
<dbReference type="InterPro" id="IPR036645">
    <property type="entry name" value="Elafin-like_sf"/>
</dbReference>
<reference evidence="7" key="1">
    <citation type="submission" date="2015-02" db="EMBL/GenBank/DDBJ databases">
        <title>Genome sequencing for Strongylocentrotus purpuratus.</title>
        <authorList>
            <person name="Murali S."/>
            <person name="Liu Y."/>
            <person name="Vee V."/>
            <person name="English A."/>
            <person name="Wang M."/>
            <person name="Skinner E."/>
            <person name="Han Y."/>
            <person name="Muzny D.M."/>
            <person name="Worley K.C."/>
            <person name="Gibbs R.A."/>
        </authorList>
    </citation>
    <scope>NUCLEOTIDE SEQUENCE</scope>
</reference>
<dbReference type="SMART" id="SM00217">
    <property type="entry name" value="WAP"/>
    <property type="match status" value="1"/>
</dbReference>
<dbReference type="RefSeq" id="XP_030854035.1">
    <property type="nucleotide sequence ID" value="XM_030998175.1"/>
</dbReference>
<evidence type="ECO:0000313" key="6">
    <source>
        <dbReference type="EnsemblMetazoa" id="XP_030854035"/>
    </source>
</evidence>
<keyword evidence="3" id="KW-0732">Signal</keyword>
<evidence type="ECO:0008006" key="8">
    <source>
        <dbReference type="Google" id="ProtNLM"/>
    </source>
</evidence>
<dbReference type="Pfam" id="PF00089">
    <property type="entry name" value="Trypsin"/>
    <property type="match status" value="1"/>
</dbReference>
<sequence length="306" mass="33767">MASLSLKHLVFISAMVACFSLANAAEVMDDEFWTNFMFMYQNHTTCGHGMMPTTDDVEPEMEGDGPMMMGAVNAMEGEFPWQAAIFLNSYKVCSAALIHEEWLLTSASCLPFLYPDKYKVVVGTTSVIMSDTMAADHPNMQYSMVKEFYVHPDYDARRWAHDVALVKIETAFVLNDYVNVICLPIPTMQGHFHGGVKATVAAFGNPMMKMEPQCPDVEESAFGICTESCTSDEECQDNEKCCSNGCGHQCTTLPAQPTMMPEMEGGITPGILHKFKLPLLNISTCRGMFSDDLPDGLFCAGGWGTR</sequence>
<dbReference type="InterPro" id="IPR001254">
    <property type="entry name" value="Trypsin_dom"/>
</dbReference>
<comment type="similarity">
    <text evidence="2">Belongs to the peptidase S1 family. CLIP subfamily.</text>
</comment>
<organism evidence="6 7">
    <name type="scientific">Strongylocentrotus purpuratus</name>
    <name type="common">Purple sea urchin</name>
    <dbReference type="NCBI Taxonomy" id="7668"/>
    <lineage>
        <taxon>Eukaryota</taxon>
        <taxon>Metazoa</taxon>
        <taxon>Echinodermata</taxon>
        <taxon>Eleutherozoa</taxon>
        <taxon>Echinozoa</taxon>
        <taxon>Echinoidea</taxon>
        <taxon>Euechinoidea</taxon>
        <taxon>Echinacea</taxon>
        <taxon>Camarodonta</taxon>
        <taxon>Echinidea</taxon>
        <taxon>Strongylocentrotidae</taxon>
        <taxon>Strongylocentrotus</taxon>
    </lineage>
</organism>
<feature type="domain" description="Peptidase S1" evidence="4">
    <location>
        <begin position="68"/>
        <end position="306"/>
    </location>
</feature>
<dbReference type="InterPro" id="IPR043504">
    <property type="entry name" value="Peptidase_S1_PA_chymotrypsin"/>
</dbReference>
<feature type="signal peptide" evidence="3">
    <location>
        <begin position="1"/>
        <end position="24"/>
    </location>
</feature>
<dbReference type="GO" id="GO:0004252">
    <property type="term" value="F:serine-type endopeptidase activity"/>
    <property type="evidence" value="ECO:0000318"/>
    <property type="project" value="GO_Central"/>
</dbReference>
<dbReference type="Pfam" id="PF00095">
    <property type="entry name" value="WAP"/>
    <property type="match status" value="1"/>
</dbReference>
<dbReference type="PROSITE" id="PS51390">
    <property type="entry name" value="WAP"/>
    <property type="match status" value="1"/>
</dbReference>
<dbReference type="GeneID" id="105438121"/>
<protein>
    <recommendedName>
        <fullName evidence="8">Peptidase S1 domain-containing protein</fullName>
    </recommendedName>
</protein>
<dbReference type="Proteomes" id="UP000007110">
    <property type="component" value="Unassembled WGS sequence"/>
</dbReference>
<proteinExistence type="inferred from homology"/>
<name>A0A7M7PQ24_STRPU</name>
<dbReference type="KEGG" id="spu:105438121"/>
<dbReference type="PANTHER" id="PTHR24256">
    <property type="entry name" value="TRYPTASE-RELATED"/>
    <property type="match status" value="1"/>
</dbReference>
<accession>A0A7M7PQ24</accession>
<dbReference type="InterPro" id="IPR051487">
    <property type="entry name" value="Ser/Thr_Proteases_Immune/Dev"/>
</dbReference>
<dbReference type="GO" id="GO:0030414">
    <property type="term" value="F:peptidase inhibitor activity"/>
    <property type="evidence" value="ECO:0007669"/>
    <property type="project" value="InterPro"/>
</dbReference>
<evidence type="ECO:0000256" key="2">
    <source>
        <dbReference type="ARBA" id="ARBA00024195"/>
    </source>
</evidence>
<dbReference type="FunFam" id="2.40.10.10:FF:000068">
    <property type="entry name" value="transmembrane protease serine 2"/>
    <property type="match status" value="1"/>
</dbReference>
<dbReference type="SMART" id="SM00020">
    <property type="entry name" value="Tryp_SPc"/>
    <property type="match status" value="1"/>
</dbReference>
<dbReference type="AlphaFoldDB" id="A0A7M7PQ24"/>
<dbReference type="SUPFAM" id="SSF50494">
    <property type="entry name" value="Trypsin-like serine proteases"/>
    <property type="match status" value="1"/>
</dbReference>
<dbReference type="Gene3D" id="4.10.75.10">
    <property type="entry name" value="Elafin-like"/>
    <property type="match status" value="1"/>
</dbReference>
<dbReference type="PROSITE" id="PS50240">
    <property type="entry name" value="TRYPSIN_DOM"/>
    <property type="match status" value="1"/>
</dbReference>
<dbReference type="InterPro" id="IPR008197">
    <property type="entry name" value="WAP_dom"/>
</dbReference>
<keyword evidence="1" id="KW-1015">Disulfide bond</keyword>
<evidence type="ECO:0000259" key="5">
    <source>
        <dbReference type="PROSITE" id="PS51390"/>
    </source>
</evidence>
<evidence type="ECO:0000313" key="7">
    <source>
        <dbReference type="Proteomes" id="UP000007110"/>
    </source>
</evidence>
<dbReference type="EnsemblMetazoa" id="XM_030998175">
    <property type="protein sequence ID" value="XP_030854035"/>
    <property type="gene ID" value="LOC105438121"/>
</dbReference>
<dbReference type="Gene3D" id="2.40.10.10">
    <property type="entry name" value="Trypsin-like serine proteases"/>
    <property type="match status" value="1"/>
</dbReference>
<dbReference type="InParanoid" id="A0A7M7PQ24"/>
<evidence type="ECO:0000256" key="1">
    <source>
        <dbReference type="ARBA" id="ARBA00023157"/>
    </source>
</evidence>
<keyword evidence="7" id="KW-1185">Reference proteome</keyword>
<evidence type="ECO:0000259" key="4">
    <source>
        <dbReference type="PROSITE" id="PS50240"/>
    </source>
</evidence>
<dbReference type="PROSITE" id="PS51257">
    <property type="entry name" value="PROKAR_LIPOPROTEIN"/>
    <property type="match status" value="1"/>
</dbReference>
<dbReference type="InterPro" id="IPR009003">
    <property type="entry name" value="Peptidase_S1_PA"/>
</dbReference>
<dbReference type="SUPFAM" id="SSF57256">
    <property type="entry name" value="Elafin-like"/>
    <property type="match status" value="1"/>
</dbReference>
<dbReference type="GO" id="GO:0005615">
    <property type="term" value="C:extracellular space"/>
    <property type="evidence" value="ECO:0000318"/>
    <property type="project" value="GO_Central"/>
</dbReference>
<reference evidence="6" key="2">
    <citation type="submission" date="2021-01" db="UniProtKB">
        <authorList>
            <consortium name="EnsemblMetazoa"/>
        </authorList>
    </citation>
    <scope>IDENTIFICATION</scope>
</reference>
<feature type="chain" id="PRO_5029729213" description="Peptidase S1 domain-containing protein" evidence="3">
    <location>
        <begin position="25"/>
        <end position="306"/>
    </location>
</feature>
<dbReference type="CDD" id="cd00199">
    <property type="entry name" value="WAP"/>
    <property type="match status" value="1"/>
</dbReference>
<evidence type="ECO:0000256" key="3">
    <source>
        <dbReference type="SAM" id="SignalP"/>
    </source>
</evidence>
<dbReference type="OrthoDB" id="6060011at2759"/>